<dbReference type="STRING" id="1432307.W9C4U1"/>
<dbReference type="Gene3D" id="3.40.50.620">
    <property type="entry name" value="HUPs"/>
    <property type="match status" value="1"/>
</dbReference>
<protein>
    <recommendedName>
        <fullName evidence="4">Nicotinamide-nucleotide adenylyltransferase</fullName>
    </recommendedName>
</protein>
<dbReference type="AlphaFoldDB" id="W9C4U1"/>
<dbReference type="InterPro" id="IPR014729">
    <property type="entry name" value="Rossmann-like_a/b/a_fold"/>
</dbReference>
<dbReference type="PANTHER" id="PTHR31285:SF0">
    <property type="entry name" value="NICOTINAMIDE MONONUCLEOTIDE ADENYLYLTRANSFERASE"/>
    <property type="match status" value="1"/>
</dbReference>
<dbReference type="GO" id="GO:0016887">
    <property type="term" value="F:ATP hydrolysis activity"/>
    <property type="evidence" value="ECO:0007669"/>
    <property type="project" value="TreeGrafter"/>
</dbReference>
<organism evidence="2 3">
    <name type="scientific">Sclerotinia borealis (strain F-4128)</name>
    <dbReference type="NCBI Taxonomy" id="1432307"/>
    <lineage>
        <taxon>Eukaryota</taxon>
        <taxon>Fungi</taxon>
        <taxon>Dikarya</taxon>
        <taxon>Ascomycota</taxon>
        <taxon>Pezizomycotina</taxon>
        <taxon>Leotiomycetes</taxon>
        <taxon>Helotiales</taxon>
        <taxon>Sclerotiniaceae</taxon>
        <taxon>Sclerotinia</taxon>
    </lineage>
</organism>
<dbReference type="HOGENOM" id="CLU_032651_0_0_1"/>
<feature type="region of interest" description="Disordered" evidence="1">
    <location>
        <begin position="30"/>
        <end position="50"/>
    </location>
</feature>
<dbReference type="SUPFAM" id="SSF52374">
    <property type="entry name" value="Nucleotidylyl transferase"/>
    <property type="match status" value="1"/>
</dbReference>
<gene>
    <name evidence="2" type="ORF">SBOR_8745</name>
</gene>
<dbReference type="GO" id="GO:0005634">
    <property type="term" value="C:nucleus"/>
    <property type="evidence" value="ECO:0007669"/>
    <property type="project" value="TreeGrafter"/>
</dbReference>
<name>W9C4U1_SCLBF</name>
<dbReference type="GO" id="GO:0000309">
    <property type="term" value="F:nicotinamide-nucleotide adenylyltransferase activity"/>
    <property type="evidence" value="ECO:0007669"/>
    <property type="project" value="TreeGrafter"/>
</dbReference>
<accession>W9C4U1</accession>
<comment type="caution">
    <text evidence="2">The sequence shown here is derived from an EMBL/GenBank/DDBJ whole genome shotgun (WGS) entry which is preliminary data.</text>
</comment>
<sequence>MTISSTLLAFYTSNLKSFISSPSTFRILRSISPCKPNPPNPPPPTNLTTKPLNTHDAYYIGSSSIDNHKDHGPIPQSSSQALYILDSSFNPPTLAHAHICLSALRDHYASSELQHSKARLLLLLSTKNADKQITGVTLEERLVGMECFAADLLRNWLYTHMAFDHPDRKPAPSSQREYLVPPGPAPEIDIALTSLPYFHDKSAAIEESAIYPHGTTHIHCTGYDTLIRVLNPKYYPPTHDLSPLAPFLSRHKLRVTYRNSDKSSTMEENQDSYLSSMIETLPSLGGNREWITEDRIYMAPGLEGKEISSTRVRGLISSISAPDPHKKGAGSKQHKGKGKGPDKKIKERLKGLVGEGVRKWVIGEKLYFYKKKPLLLVAEKKEVPEE</sequence>
<evidence type="ECO:0000313" key="3">
    <source>
        <dbReference type="Proteomes" id="UP000019487"/>
    </source>
</evidence>
<dbReference type="EMBL" id="AYSA01000568">
    <property type="protein sequence ID" value="ESZ90876.1"/>
    <property type="molecule type" value="Genomic_DNA"/>
</dbReference>
<dbReference type="OrthoDB" id="5591297at2759"/>
<keyword evidence="3" id="KW-1185">Reference proteome</keyword>
<feature type="region of interest" description="Disordered" evidence="1">
    <location>
        <begin position="318"/>
        <end position="347"/>
    </location>
</feature>
<evidence type="ECO:0000313" key="2">
    <source>
        <dbReference type="EMBL" id="ESZ90876.1"/>
    </source>
</evidence>
<reference evidence="2 3" key="1">
    <citation type="journal article" date="2014" name="Genome Announc.">
        <title>Draft genome sequence of Sclerotinia borealis, a psychrophilic plant pathogenic fungus.</title>
        <authorList>
            <person name="Mardanov A.V."/>
            <person name="Beletsky A.V."/>
            <person name="Kadnikov V.V."/>
            <person name="Ignatov A.N."/>
            <person name="Ravin N.V."/>
        </authorList>
    </citation>
    <scope>NUCLEOTIDE SEQUENCE [LARGE SCALE GENOMIC DNA]</scope>
    <source>
        <strain evidence="3">F-4157</strain>
    </source>
</reference>
<dbReference type="GO" id="GO:0005737">
    <property type="term" value="C:cytoplasm"/>
    <property type="evidence" value="ECO:0007669"/>
    <property type="project" value="TreeGrafter"/>
</dbReference>
<dbReference type="Proteomes" id="UP000019487">
    <property type="component" value="Unassembled WGS sequence"/>
</dbReference>
<feature type="compositionally biased region" description="Pro residues" evidence="1">
    <location>
        <begin position="35"/>
        <end position="45"/>
    </location>
</feature>
<evidence type="ECO:0008006" key="4">
    <source>
        <dbReference type="Google" id="ProtNLM"/>
    </source>
</evidence>
<dbReference type="PANTHER" id="PTHR31285">
    <property type="entry name" value="NICOTINAMIDE MONONUCLEOTIDE ADENYLYLTRANSFERASE"/>
    <property type="match status" value="1"/>
</dbReference>
<evidence type="ECO:0000256" key="1">
    <source>
        <dbReference type="SAM" id="MobiDB-lite"/>
    </source>
</evidence>
<feature type="compositionally biased region" description="Basic residues" evidence="1">
    <location>
        <begin position="327"/>
        <end position="338"/>
    </location>
</feature>
<proteinExistence type="predicted"/>